<gene>
    <name evidence="1" type="ORF">FOMPIDRAFT_1045134</name>
</gene>
<proteinExistence type="predicted"/>
<dbReference type="eggNOG" id="ENOG502SQHN">
    <property type="taxonomic scope" value="Eukaryota"/>
</dbReference>
<dbReference type="InParanoid" id="S8G6N6"/>
<dbReference type="HOGENOM" id="CLU_021923_0_0_1"/>
<sequence length="576" mass="63260">MDPDDVPAEVWQEIFSLVSRSADILNVMCASKRFYMLALRALHHTIVWRNPADVTQSMPFWRDHPGMHLAVESLVCSVPTPLPSNSPSRGVDFTTPDDGSGRWRRHLTPAVYNDVVARMLSFKQLSSVTFTELQLGYRHFELIYNLPLLRTLRIEKCGVQFGRFLNVFDPSTLPITHLTMRNLRRLEHEFLGDGGAGDNAYALLSLARAPDLHTLIVDPSAEVFKYVFGPGDAPAIPAAAAVWAGGQLLFPPAHPPPPRLQCLYIERKYQPLRTLPQAPPAPAHYNGWALPAGVHLWGHVHAHPHGHGGDGFPEAALFSFLQRCTTLTAYGTYHCATQNTQLPAGVLPALRAYAGPVGTLLGVVGNGRPIRALRLTNCTGQEAAGLQERVNNGGGGGAGGAALPNTVTGQREGLPALASVAGVLEDLEELDLEFVAWDDEIMHAIVGFFPKLRSLKVTYEVGGPSETKLVAMGPDLLDRLAHLKTLHIYARPRVAAAGQVVDYDSDEEVERALRHPLCLFDDTFDTLEDELRELVIPWNRYCSALRDVQLTADYRLLRGYEGGKWNLQRVGKGESA</sequence>
<accession>S8G6N6</accession>
<dbReference type="STRING" id="743788.S8G6N6"/>
<protein>
    <recommendedName>
        <fullName evidence="3">F-box domain-containing protein</fullName>
    </recommendedName>
</protein>
<evidence type="ECO:0000313" key="1">
    <source>
        <dbReference type="EMBL" id="EPT05835.1"/>
    </source>
</evidence>
<dbReference type="Proteomes" id="UP000015241">
    <property type="component" value="Unassembled WGS sequence"/>
</dbReference>
<organism evidence="1 2">
    <name type="scientific">Fomitopsis schrenkii</name>
    <name type="common">Brown rot fungus</name>
    <dbReference type="NCBI Taxonomy" id="2126942"/>
    <lineage>
        <taxon>Eukaryota</taxon>
        <taxon>Fungi</taxon>
        <taxon>Dikarya</taxon>
        <taxon>Basidiomycota</taxon>
        <taxon>Agaricomycotina</taxon>
        <taxon>Agaricomycetes</taxon>
        <taxon>Polyporales</taxon>
        <taxon>Fomitopsis</taxon>
    </lineage>
</organism>
<dbReference type="OrthoDB" id="5354526at2759"/>
<dbReference type="AlphaFoldDB" id="S8G6N6"/>
<evidence type="ECO:0008006" key="3">
    <source>
        <dbReference type="Google" id="ProtNLM"/>
    </source>
</evidence>
<evidence type="ECO:0000313" key="2">
    <source>
        <dbReference type="Proteomes" id="UP000015241"/>
    </source>
</evidence>
<keyword evidence="2" id="KW-1185">Reference proteome</keyword>
<reference evidence="1 2" key="1">
    <citation type="journal article" date="2012" name="Science">
        <title>The Paleozoic origin of enzymatic lignin decomposition reconstructed from 31 fungal genomes.</title>
        <authorList>
            <person name="Floudas D."/>
            <person name="Binder M."/>
            <person name="Riley R."/>
            <person name="Barry K."/>
            <person name="Blanchette R.A."/>
            <person name="Henrissat B."/>
            <person name="Martinez A.T."/>
            <person name="Otillar R."/>
            <person name="Spatafora J.W."/>
            <person name="Yadav J.S."/>
            <person name="Aerts A."/>
            <person name="Benoit I."/>
            <person name="Boyd A."/>
            <person name="Carlson A."/>
            <person name="Copeland A."/>
            <person name="Coutinho P.M."/>
            <person name="de Vries R.P."/>
            <person name="Ferreira P."/>
            <person name="Findley K."/>
            <person name="Foster B."/>
            <person name="Gaskell J."/>
            <person name="Glotzer D."/>
            <person name="Gorecki P."/>
            <person name="Heitman J."/>
            <person name="Hesse C."/>
            <person name="Hori C."/>
            <person name="Igarashi K."/>
            <person name="Jurgens J.A."/>
            <person name="Kallen N."/>
            <person name="Kersten P."/>
            <person name="Kohler A."/>
            <person name="Kuees U."/>
            <person name="Kumar T.K.A."/>
            <person name="Kuo A."/>
            <person name="LaButti K."/>
            <person name="Larrondo L.F."/>
            <person name="Lindquist E."/>
            <person name="Ling A."/>
            <person name="Lombard V."/>
            <person name="Lucas S."/>
            <person name="Lundell T."/>
            <person name="Martin R."/>
            <person name="McLaughlin D.J."/>
            <person name="Morgenstern I."/>
            <person name="Morin E."/>
            <person name="Murat C."/>
            <person name="Nagy L.G."/>
            <person name="Nolan M."/>
            <person name="Ohm R.A."/>
            <person name="Patyshakuliyeva A."/>
            <person name="Rokas A."/>
            <person name="Ruiz-Duenas F.J."/>
            <person name="Sabat G."/>
            <person name="Salamov A."/>
            <person name="Samejima M."/>
            <person name="Schmutz J."/>
            <person name="Slot J.C."/>
            <person name="St John F."/>
            <person name="Stenlid J."/>
            <person name="Sun H."/>
            <person name="Sun S."/>
            <person name="Syed K."/>
            <person name="Tsang A."/>
            <person name="Wiebenga A."/>
            <person name="Young D."/>
            <person name="Pisabarro A."/>
            <person name="Eastwood D.C."/>
            <person name="Martin F."/>
            <person name="Cullen D."/>
            <person name="Grigoriev I.V."/>
            <person name="Hibbett D.S."/>
        </authorList>
    </citation>
    <scope>NUCLEOTIDE SEQUENCE</scope>
    <source>
        <strain evidence="2">FP-58527</strain>
    </source>
</reference>
<dbReference type="EMBL" id="KE504123">
    <property type="protein sequence ID" value="EPT05835.1"/>
    <property type="molecule type" value="Genomic_DNA"/>
</dbReference>
<name>S8G6N6_FOMSC</name>